<reference evidence="1" key="1">
    <citation type="submission" date="2019-02" db="EMBL/GenBank/DDBJ databases">
        <authorList>
            <person name="Gruber-Vodicka R. H."/>
            <person name="Seah K. B. B."/>
        </authorList>
    </citation>
    <scope>NUCLEOTIDE SEQUENCE</scope>
    <source>
        <strain evidence="1">BECK_S313</strain>
    </source>
</reference>
<accession>A0A450WMS6</accession>
<sequence length="168" mass="19063">MAHPQETRNAVRRRYVEGLPLTSATKTCDVSYETARDWKARAKERGDDWDTARAAWRIGEEGTGALQQQFVDGFTRQFLLVHQELEEKEDGDPAQKAHLLASLSDSYAKFTKSAGRLIPEVSGLGVAMDVLKTIAEYLKAHDRETRDRFQEHLEGISAVLGKRYEKRN</sequence>
<evidence type="ECO:0000313" key="1">
    <source>
        <dbReference type="EMBL" id="VFK18299.1"/>
    </source>
</evidence>
<organism evidence="1">
    <name type="scientific">Candidatus Kentrum sp. LPFa</name>
    <dbReference type="NCBI Taxonomy" id="2126335"/>
    <lineage>
        <taxon>Bacteria</taxon>
        <taxon>Pseudomonadati</taxon>
        <taxon>Pseudomonadota</taxon>
        <taxon>Gammaproteobacteria</taxon>
        <taxon>Candidatus Kentrum</taxon>
    </lineage>
</organism>
<dbReference type="Pfam" id="PF08822">
    <property type="entry name" value="DUF1804"/>
    <property type="match status" value="1"/>
</dbReference>
<protein>
    <submittedName>
        <fullName evidence="1">Uncharacterized protein</fullName>
    </submittedName>
</protein>
<dbReference type="AlphaFoldDB" id="A0A450WMS6"/>
<dbReference type="InterPro" id="IPR014926">
    <property type="entry name" value="Phage_D3112_Orf24"/>
</dbReference>
<dbReference type="EMBL" id="CAADFK010000138">
    <property type="protein sequence ID" value="VFK18299.1"/>
    <property type="molecule type" value="Genomic_DNA"/>
</dbReference>
<gene>
    <name evidence="1" type="ORF">BECKLPF1236B_GA0070989_113810</name>
</gene>
<name>A0A450WMS6_9GAMM</name>
<proteinExistence type="predicted"/>